<protein>
    <submittedName>
        <fullName evidence="2">Uncharacterized protein</fullName>
    </submittedName>
</protein>
<reference evidence="2" key="2">
    <citation type="submission" date="2018-05" db="EMBL/GenBank/DDBJ databases">
        <title>OpunRS2 (Oryza punctata Reference Sequence Version 2).</title>
        <authorList>
            <person name="Zhang J."/>
            <person name="Kudrna D."/>
            <person name="Lee S."/>
            <person name="Talag J."/>
            <person name="Welchert J."/>
            <person name="Wing R.A."/>
        </authorList>
    </citation>
    <scope>NUCLEOTIDE SEQUENCE [LARGE SCALE GENOMIC DNA]</scope>
</reference>
<keyword evidence="3" id="KW-1185">Reference proteome</keyword>
<feature type="compositionally biased region" description="Basic and acidic residues" evidence="1">
    <location>
        <begin position="102"/>
        <end position="134"/>
    </location>
</feature>
<evidence type="ECO:0000313" key="3">
    <source>
        <dbReference type="Proteomes" id="UP000026962"/>
    </source>
</evidence>
<evidence type="ECO:0000256" key="1">
    <source>
        <dbReference type="SAM" id="MobiDB-lite"/>
    </source>
</evidence>
<organism evidence="2">
    <name type="scientific">Oryza punctata</name>
    <name type="common">Red rice</name>
    <dbReference type="NCBI Taxonomy" id="4537"/>
    <lineage>
        <taxon>Eukaryota</taxon>
        <taxon>Viridiplantae</taxon>
        <taxon>Streptophyta</taxon>
        <taxon>Embryophyta</taxon>
        <taxon>Tracheophyta</taxon>
        <taxon>Spermatophyta</taxon>
        <taxon>Magnoliopsida</taxon>
        <taxon>Liliopsida</taxon>
        <taxon>Poales</taxon>
        <taxon>Poaceae</taxon>
        <taxon>BOP clade</taxon>
        <taxon>Oryzoideae</taxon>
        <taxon>Oryzeae</taxon>
        <taxon>Oryzinae</taxon>
        <taxon>Oryza</taxon>
    </lineage>
</organism>
<reference evidence="2" key="1">
    <citation type="submission" date="2015-04" db="UniProtKB">
        <authorList>
            <consortium name="EnsemblPlants"/>
        </authorList>
    </citation>
    <scope>IDENTIFICATION</scope>
</reference>
<evidence type="ECO:0000313" key="2">
    <source>
        <dbReference type="EnsemblPlants" id="OPUNC07G09970.1"/>
    </source>
</evidence>
<feature type="compositionally biased region" description="Polar residues" evidence="1">
    <location>
        <begin position="193"/>
        <end position="206"/>
    </location>
</feature>
<feature type="region of interest" description="Disordered" evidence="1">
    <location>
        <begin position="31"/>
        <end position="155"/>
    </location>
</feature>
<dbReference type="Proteomes" id="UP000026962">
    <property type="component" value="Chromosome 7"/>
</dbReference>
<dbReference type="STRING" id="4537.A0A0E0LJJ1"/>
<dbReference type="Gramene" id="OPUNC07G09970.1">
    <property type="protein sequence ID" value="OPUNC07G09970.1"/>
    <property type="gene ID" value="OPUNC07G09970"/>
</dbReference>
<dbReference type="AlphaFoldDB" id="A0A0E0LJJ1"/>
<feature type="region of interest" description="Disordered" evidence="1">
    <location>
        <begin position="188"/>
        <end position="238"/>
    </location>
</feature>
<sequence>MDQVRGLLKGVHSLIDSSLTGVGVACNFDSTTEEPCSSGLGVLWKGRSDPGKHGAGRQGLGSSEGAATFVSNPPLPGVSSKRHVDDPPPSGHPSKRAVSKRPGTDAPRRPTEGPKVGDDHSTPRTAEVHGKGKDVVVTPDLASKKKKPLDSPGSLGILWATTRAAAAAAKAAGWRELLRRLAMIWSAKGAGDASTQIKSGQETTAQAEPGATGQGASSPKAAGQTAGDPSQPGGDSGR</sequence>
<accession>A0A0E0LJJ1</accession>
<dbReference type="EnsemblPlants" id="OPUNC07G09970.1">
    <property type="protein sequence ID" value="OPUNC07G09970.1"/>
    <property type="gene ID" value="OPUNC07G09970"/>
</dbReference>
<name>A0A0E0LJJ1_ORYPU</name>
<dbReference type="HOGENOM" id="CLU_1167498_0_0_1"/>
<proteinExistence type="predicted"/>